<evidence type="ECO:0000256" key="6">
    <source>
        <dbReference type="ARBA" id="ARBA00022989"/>
    </source>
</evidence>
<dbReference type="PANTHER" id="PTHR30335:SF0">
    <property type="entry name" value="ION-TRANSLOCATING OXIDOREDUCTASE COMPLEX SUBUNIT A"/>
    <property type="match status" value="1"/>
</dbReference>
<evidence type="ECO:0000256" key="1">
    <source>
        <dbReference type="ARBA" id="ARBA00004127"/>
    </source>
</evidence>
<evidence type="ECO:0000256" key="7">
    <source>
        <dbReference type="ARBA" id="ARBA00023136"/>
    </source>
</evidence>
<reference evidence="9" key="1">
    <citation type="submission" date="2020-12" db="EMBL/GenBank/DDBJ databases">
        <title>Clostridium thailandense sp. nov., a novel acetogenic bacterium isolated from peat land soil in Thailand.</title>
        <authorList>
            <person name="Chaikitkaew S."/>
            <person name="Birkeland N.K."/>
        </authorList>
    </citation>
    <scope>NUCLEOTIDE SEQUENCE</scope>
    <source>
        <strain evidence="9">DSM 17425</strain>
    </source>
</reference>
<feature type="transmembrane region" description="Helical" evidence="8">
    <location>
        <begin position="42"/>
        <end position="64"/>
    </location>
</feature>
<dbReference type="PANTHER" id="PTHR30335">
    <property type="entry name" value="INTEGRAL MEMBRANE PROTEIN OF SOXR-REDUCING COMPLEX"/>
    <property type="match status" value="1"/>
</dbReference>
<dbReference type="NCBIfam" id="NF003481">
    <property type="entry name" value="PRK05151.1"/>
    <property type="match status" value="1"/>
</dbReference>
<dbReference type="GO" id="GO:0022900">
    <property type="term" value="P:electron transport chain"/>
    <property type="evidence" value="ECO:0007669"/>
    <property type="project" value="UniProtKB-UniRule"/>
</dbReference>
<feature type="transmembrane region" description="Helical" evidence="8">
    <location>
        <begin position="98"/>
        <end position="121"/>
    </location>
</feature>
<evidence type="ECO:0000313" key="10">
    <source>
        <dbReference type="Proteomes" id="UP000622687"/>
    </source>
</evidence>
<proteinExistence type="inferred from homology"/>
<dbReference type="InterPro" id="IPR050133">
    <property type="entry name" value="NqrDE/RnfAE_oxidrdctase"/>
</dbReference>
<keyword evidence="3 8" id="KW-0812">Transmembrane</keyword>
<comment type="function">
    <text evidence="8">Part of a membrane-bound complex that couples electron transfer with translocation of ions across the membrane.</text>
</comment>
<feature type="transmembrane region" description="Helical" evidence="8">
    <location>
        <begin position="133"/>
        <end position="151"/>
    </location>
</feature>
<comment type="caution">
    <text evidence="9">The sequence shown here is derived from an EMBL/GenBank/DDBJ whole genome shotgun (WGS) entry which is preliminary data.</text>
</comment>
<sequence>MKLFYLVIGALFVNNFVMSRFLGICSFLGVSKKIETAKGMGLAVTFVMTIASLITYLISNFILIPLNITYLTTMAYILVIASLVQFVEMVIRKMSPSLYSALGIFLPLITTNCAILGAVLINVQEKYTLVESLVFGAASGLGYMLAIVLLAGLRERMEANDKIPEALKGLPLSLITAGLMSIAFLGFQGLIH</sequence>
<accession>A0A934HW38</accession>
<keyword evidence="7 8" id="KW-0472">Membrane</keyword>
<evidence type="ECO:0000256" key="2">
    <source>
        <dbReference type="ARBA" id="ARBA00022448"/>
    </source>
</evidence>
<dbReference type="Pfam" id="PF02508">
    <property type="entry name" value="Rnf-Nqr"/>
    <property type="match status" value="1"/>
</dbReference>
<comment type="similarity">
    <text evidence="8">Belongs to the NqrDE/RnfAE family.</text>
</comment>
<name>A0A934HW38_9CLOT</name>
<evidence type="ECO:0000313" key="9">
    <source>
        <dbReference type="EMBL" id="MBI6871637.1"/>
    </source>
</evidence>
<feature type="transmembrane region" description="Helical" evidence="8">
    <location>
        <begin position="70"/>
        <end position="91"/>
    </location>
</feature>
<organism evidence="9 10">
    <name type="scientific">Clostridium aciditolerans</name>
    <dbReference type="NCBI Taxonomy" id="339861"/>
    <lineage>
        <taxon>Bacteria</taxon>
        <taxon>Bacillati</taxon>
        <taxon>Bacillota</taxon>
        <taxon>Clostridia</taxon>
        <taxon>Eubacteriales</taxon>
        <taxon>Clostridiaceae</taxon>
        <taxon>Clostridium</taxon>
    </lineage>
</organism>
<comment type="subunit">
    <text evidence="8">The complex is composed of six subunits: RnfA, RnfB, RnfC, RnfD, RnfE and RnfG.</text>
</comment>
<keyword evidence="10" id="KW-1185">Reference proteome</keyword>
<dbReference type="HAMAP" id="MF_00459">
    <property type="entry name" value="RsxA_RnfA"/>
    <property type="match status" value="1"/>
</dbReference>
<dbReference type="PIRSF" id="PIRSF006102">
    <property type="entry name" value="NQR_DE"/>
    <property type="match status" value="1"/>
</dbReference>
<dbReference type="EMBL" id="JAEEGB010000004">
    <property type="protein sequence ID" value="MBI6871637.1"/>
    <property type="molecule type" value="Genomic_DNA"/>
</dbReference>
<evidence type="ECO:0000256" key="3">
    <source>
        <dbReference type="ARBA" id="ARBA00022692"/>
    </source>
</evidence>
<dbReference type="GO" id="GO:0005886">
    <property type="term" value="C:plasma membrane"/>
    <property type="evidence" value="ECO:0007669"/>
    <property type="project" value="UniProtKB-SubCell"/>
</dbReference>
<keyword evidence="6 8" id="KW-1133">Transmembrane helix</keyword>
<evidence type="ECO:0000256" key="4">
    <source>
        <dbReference type="ARBA" id="ARBA00022967"/>
    </source>
</evidence>
<dbReference type="GO" id="GO:0012505">
    <property type="term" value="C:endomembrane system"/>
    <property type="evidence" value="ECO:0007669"/>
    <property type="project" value="UniProtKB-SubCell"/>
</dbReference>
<dbReference type="InterPro" id="IPR003667">
    <property type="entry name" value="NqrDE/RnfAE"/>
</dbReference>
<evidence type="ECO:0000256" key="5">
    <source>
        <dbReference type="ARBA" id="ARBA00022982"/>
    </source>
</evidence>
<keyword evidence="5 8" id="KW-0249">Electron transport</keyword>
<keyword evidence="4 8" id="KW-1278">Translocase</keyword>
<dbReference type="AlphaFoldDB" id="A0A934HW38"/>
<dbReference type="RefSeq" id="WP_178905973.1">
    <property type="nucleotide sequence ID" value="NZ_JAEEGB010000004.1"/>
</dbReference>
<dbReference type="InterPro" id="IPR011293">
    <property type="entry name" value="Ion_transpt_RnfA/RsxA"/>
</dbReference>
<comment type="subcellular location">
    <subcellularLocation>
        <location evidence="8">Cell membrane</location>
        <topology evidence="8">Multi-pass membrane protein</topology>
    </subcellularLocation>
    <subcellularLocation>
        <location evidence="1">Endomembrane system</location>
        <topology evidence="1">Multi-pass membrane protein</topology>
    </subcellularLocation>
</comment>
<dbReference type="EC" id="7.-.-.-" evidence="8"/>
<dbReference type="Proteomes" id="UP000622687">
    <property type="component" value="Unassembled WGS sequence"/>
</dbReference>
<gene>
    <name evidence="9" type="primary">rsxA</name>
    <name evidence="8" type="synonym">rnfA</name>
    <name evidence="9" type="ORF">I6U51_02805</name>
</gene>
<feature type="transmembrane region" description="Helical" evidence="8">
    <location>
        <begin position="6"/>
        <end position="30"/>
    </location>
</feature>
<protein>
    <recommendedName>
        <fullName evidence="8">Ion-translocating oxidoreductase complex subunit A</fullName>
        <ecNumber evidence="8">7.-.-.-</ecNumber>
    </recommendedName>
    <alternativeName>
        <fullName evidence="8">Rnf electron transport complex subunit A</fullName>
    </alternativeName>
</protein>
<evidence type="ECO:0000256" key="8">
    <source>
        <dbReference type="HAMAP-Rule" id="MF_00459"/>
    </source>
</evidence>
<keyword evidence="2 8" id="KW-0813">Transport</keyword>
<dbReference type="NCBIfam" id="TIGR01943">
    <property type="entry name" value="rnfA"/>
    <property type="match status" value="1"/>
</dbReference>
<feature type="transmembrane region" description="Helical" evidence="8">
    <location>
        <begin position="172"/>
        <end position="191"/>
    </location>
</feature>
<keyword evidence="8" id="KW-1003">Cell membrane</keyword>